<reference evidence="2" key="1">
    <citation type="submission" date="2009-01" db="EMBL/GenBank/DDBJ databases">
        <title>Complete sequence of chromosome Cyanothece sp. PCC 7425.</title>
        <authorList>
            <consortium name="US DOE Joint Genome Institute"/>
            <person name="Lucas S."/>
            <person name="Copeland A."/>
            <person name="Lapidus A."/>
            <person name="Glavina del Rio T."/>
            <person name="Dalin E."/>
            <person name="Tice H."/>
            <person name="Bruce D."/>
            <person name="Goodwin L."/>
            <person name="Pitluck S."/>
            <person name="Sims D."/>
            <person name="Meineke L."/>
            <person name="Brettin T."/>
            <person name="Detter J.C."/>
            <person name="Han C."/>
            <person name="Larimer F."/>
            <person name="Land M."/>
            <person name="Hauser L."/>
            <person name="Kyrpides N."/>
            <person name="Ovchinnikova G."/>
            <person name="Liberton M."/>
            <person name="Stoeckel J."/>
            <person name="Banerjee A."/>
            <person name="Singh A."/>
            <person name="Page L."/>
            <person name="Sato H."/>
            <person name="Zhao L."/>
            <person name="Sherman L."/>
            <person name="Pakrasi H."/>
            <person name="Richardson P."/>
        </authorList>
    </citation>
    <scope>NUCLEOTIDE SEQUENCE</scope>
    <source>
        <strain evidence="2">PCC 7425</strain>
    </source>
</reference>
<feature type="domain" description="Cyclic nucleotide-binding" evidence="1">
    <location>
        <begin position="12"/>
        <end position="132"/>
    </location>
</feature>
<accession>B8HN66</accession>
<dbReference type="GO" id="GO:0003700">
    <property type="term" value="F:DNA-binding transcription factor activity"/>
    <property type="evidence" value="ECO:0007669"/>
    <property type="project" value="TreeGrafter"/>
</dbReference>
<protein>
    <submittedName>
        <fullName evidence="2">Cyclic nucleotide-binding protein</fullName>
    </submittedName>
</protein>
<sequence length="237" mass="26296">MQTEDFSQLFPLFNAGSPDVLESVLSVAWENSYPAGRAVLIEDAWGNAVYFILEGWVKVRLLPPSGEDTALAVLGPGDFFGEMAILDESPRSTDVVALSEVKVLGVPAQKFTQMLFREPQVNYRLLQLMARRLRQSNARFERQQQPPVVKLANTLATLGQNYGPHYTDLKNNPGGGMAIFNIPAKDLADISDISVEDTTKLIAMLSSKGWIKVDAAQQKIYLLDLPQLLQLVLQQTY</sequence>
<dbReference type="InterPro" id="IPR036390">
    <property type="entry name" value="WH_DNA-bd_sf"/>
</dbReference>
<dbReference type="PANTHER" id="PTHR24567">
    <property type="entry name" value="CRP FAMILY TRANSCRIPTIONAL REGULATORY PROTEIN"/>
    <property type="match status" value="1"/>
</dbReference>
<dbReference type="PROSITE" id="PS50042">
    <property type="entry name" value="CNMP_BINDING_3"/>
    <property type="match status" value="1"/>
</dbReference>
<dbReference type="Gene3D" id="2.60.120.10">
    <property type="entry name" value="Jelly Rolls"/>
    <property type="match status" value="1"/>
</dbReference>
<dbReference type="eggNOG" id="COG0664">
    <property type="taxonomic scope" value="Bacteria"/>
</dbReference>
<dbReference type="InterPro" id="IPR050397">
    <property type="entry name" value="Env_Response_Regulators"/>
</dbReference>
<proteinExistence type="predicted"/>
<dbReference type="HOGENOM" id="CLU_075053_3_5_3"/>
<dbReference type="GO" id="GO:0005829">
    <property type="term" value="C:cytosol"/>
    <property type="evidence" value="ECO:0007669"/>
    <property type="project" value="TreeGrafter"/>
</dbReference>
<dbReference type="SUPFAM" id="SSF46785">
    <property type="entry name" value="Winged helix' DNA-binding domain"/>
    <property type="match status" value="1"/>
</dbReference>
<dbReference type="SUPFAM" id="SSF51206">
    <property type="entry name" value="cAMP-binding domain-like"/>
    <property type="match status" value="1"/>
</dbReference>
<dbReference type="InterPro" id="IPR014710">
    <property type="entry name" value="RmlC-like_jellyroll"/>
</dbReference>
<name>B8HN66_CYAP4</name>
<dbReference type="KEGG" id="cyn:Cyan7425_4893"/>
<dbReference type="InterPro" id="IPR000595">
    <property type="entry name" value="cNMP-bd_dom"/>
</dbReference>
<dbReference type="InterPro" id="IPR036388">
    <property type="entry name" value="WH-like_DNA-bd_sf"/>
</dbReference>
<gene>
    <name evidence="2" type="ordered locus">Cyan7425_4893</name>
</gene>
<dbReference type="InterPro" id="IPR018490">
    <property type="entry name" value="cNMP-bd_dom_sf"/>
</dbReference>
<evidence type="ECO:0000313" key="2">
    <source>
        <dbReference type="EMBL" id="ACL47193.1"/>
    </source>
</evidence>
<dbReference type="PANTHER" id="PTHR24567:SF74">
    <property type="entry name" value="HTH-TYPE TRANSCRIPTIONAL REGULATOR ARCR"/>
    <property type="match status" value="1"/>
</dbReference>
<dbReference type="Gene3D" id="1.10.10.10">
    <property type="entry name" value="Winged helix-like DNA-binding domain superfamily/Winged helix DNA-binding domain"/>
    <property type="match status" value="1"/>
</dbReference>
<organism evidence="2">
    <name type="scientific">Cyanothece sp. (strain PCC 7425 / ATCC 29141)</name>
    <dbReference type="NCBI Taxonomy" id="395961"/>
    <lineage>
        <taxon>Bacteria</taxon>
        <taxon>Bacillati</taxon>
        <taxon>Cyanobacteriota</taxon>
        <taxon>Cyanophyceae</taxon>
        <taxon>Gomontiellales</taxon>
        <taxon>Cyanothecaceae</taxon>
        <taxon>Cyanothece</taxon>
    </lineage>
</organism>
<evidence type="ECO:0000259" key="1">
    <source>
        <dbReference type="PROSITE" id="PS50042"/>
    </source>
</evidence>
<dbReference type="STRING" id="395961.Cyan7425_4893"/>
<dbReference type="EMBL" id="CP001344">
    <property type="protein sequence ID" value="ACL47193.1"/>
    <property type="molecule type" value="Genomic_DNA"/>
</dbReference>
<dbReference type="SMART" id="SM00100">
    <property type="entry name" value="cNMP"/>
    <property type="match status" value="1"/>
</dbReference>
<dbReference type="Pfam" id="PF00027">
    <property type="entry name" value="cNMP_binding"/>
    <property type="match status" value="1"/>
</dbReference>
<dbReference type="CDD" id="cd00038">
    <property type="entry name" value="CAP_ED"/>
    <property type="match status" value="1"/>
</dbReference>
<dbReference type="OrthoDB" id="453310at2"/>
<dbReference type="AlphaFoldDB" id="B8HN66"/>